<reference evidence="4" key="1">
    <citation type="submission" date="2020-11" db="EMBL/GenBank/DDBJ databases">
        <title>Chlorella ohadii genome sequencing and assembly.</title>
        <authorList>
            <person name="Murik O."/>
            <person name="Treves H."/>
            <person name="Kedem I."/>
            <person name="Shotland Y."/>
            <person name="Kaplan A."/>
        </authorList>
    </citation>
    <scope>NUCLEOTIDE SEQUENCE</scope>
    <source>
        <strain evidence="4">1</strain>
    </source>
</reference>
<accession>A0AAD5DL73</accession>
<evidence type="ECO:0000259" key="3">
    <source>
        <dbReference type="PROSITE" id="PS50076"/>
    </source>
</evidence>
<comment type="caution">
    <text evidence="4">The sequence shown here is derived from an EMBL/GenBank/DDBJ whole genome shotgun (WGS) entry which is preliminary data.</text>
</comment>
<dbReference type="Gene3D" id="1.10.287.110">
    <property type="entry name" value="DnaJ domain"/>
    <property type="match status" value="1"/>
</dbReference>
<organism evidence="4 5">
    <name type="scientific">Chlorella ohadii</name>
    <dbReference type="NCBI Taxonomy" id="2649997"/>
    <lineage>
        <taxon>Eukaryota</taxon>
        <taxon>Viridiplantae</taxon>
        <taxon>Chlorophyta</taxon>
        <taxon>core chlorophytes</taxon>
        <taxon>Trebouxiophyceae</taxon>
        <taxon>Chlorellales</taxon>
        <taxon>Chlorellaceae</taxon>
        <taxon>Chlorella clade</taxon>
        <taxon>Chlorella</taxon>
    </lineage>
</organism>
<keyword evidence="5" id="KW-1185">Reference proteome</keyword>
<dbReference type="Proteomes" id="UP001205105">
    <property type="component" value="Unassembled WGS sequence"/>
</dbReference>
<protein>
    <recommendedName>
        <fullName evidence="3">J domain-containing protein</fullName>
    </recommendedName>
</protein>
<dbReference type="PRINTS" id="PR00625">
    <property type="entry name" value="JDOMAIN"/>
</dbReference>
<dbReference type="Pfam" id="PF00226">
    <property type="entry name" value="DnaJ"/>
    <property type="match status" value="1"/>
</dbReference>
<dbReference type="PROSITE" id="PS50076">
    <property type="entry name" value="DNAJ_2"/>
    <property type="match status" value="1"/>
</dbReference>
<evidence type="ECO:0000313" key="5">
    <source>
        <dbReference type="Proteomes" id="UP001205105"/>
    </source>
</evidence>
<dbReference type="SUPFAM" id="SSF46565">
    <property type="entry name" value="Chaperone J-domain"/>
    <property type="match status" value="1"/>
</dbReference>
<evidence type="ECO:0000313" key="4">
    <source>
        <dbReference type="EMBL" id="KAI7838231.1"/>
    </source>
</evidence>
<dbReference type="InterPro" id="IPR050817">
    <property type="entry name" value="DjlA_DnaK_co-chaperone"/>
</dbReference>
<feature type="domain" description="J" evidence="3">
    <location>
        <begin position="2"/>
        <end position="84"/>
    </location>
</feature>
<gene>
    <name evidence="4" type="ORF">COHA_007978</name>
</gene>
<proteinExistence type="predicted"/>
<name>A0AAD5DL73_9CHLO</name>
<feature type="coiled-coil region" evidence="1">
    <location>
        <begin position="194"/>
        <end position="237"/>
    </location>
</feature>
<dbReference type="AlphaFoldDB" id="A0AAD5DL73"/>
<dbReference type="PANTHER" id="PTHR24074">
    <property type="entry name" value="CO-CHAPERONE PROTEIN DJLA"/>
    <property type="match status" value="1"/>
</dbReference>
<dbReference type="InterPro" id="IPR001623">
    <property type="entry name" value="DnaJ_domain"/>
</dbReference>
<dbReference type="InterPro" id="IPR036869">
    <property type="entry name" value="J_dom_sf"/>
</dbReference>
<evidence type="ECO:0000256" key="2">
    <source>
        <dbReference type="SAM" id="MobiDB-lite"/>
    </source>
</evidence>
<sequence>MDPYAVLGLQPGATKVEIKKAFRQKAMAHHPDMHSTASEHVRAANDKAFKALNEAYQSLMDGSYRSRPQSRAGAYGRGPYSAYTGSYGSSYGAAGGRAGGGFDPNYNPFQSYYRQGTGGSYWGWKQYARRGGSGLDFASVLRSFAGLGRTHAAAMAALGLLIAGGLLLAEPLTSSLWASHNEGKLFSAIEAEAAAKKQRKAAEAAAALQAARAAMAAAQQQQQQQQQEQQQQQQQAVAGPAVVQAGGTVDAVQQPSAARTAGAKQEHHQYHQQQQEQGSAAAEPLASVGSSSSLTATATDGLPAAAAPLDRAHFAAASDVPAA</sequence>
<keyword evidence="1" id="KW-0175">Coiled coil</keyword>
<feature type="region of interest" description="Disordered" evidence="2">
    <location>
        <begin position="252"/>
        <end position="296"/>
    </location>
</feature>
<dbReference type="SMART" id="SM00271">
    <property type="entry name" value="DnaJ"/>
    <property type="match status" value="1"/>
</dbReference>
<dbReference type="CDD" id="cd06257">
    <property type="entry name" value="DnaJ"/>
    <property type="match status" value="1"/>
</dbReference>
<dbReference type="EMBL" id="JADXDR010000132">
    <property type="protein sequence ID" value="KAI7838231.1"/>
    <property type="molecule type" value="Genomic_DNA"/>
</dbReference>
<evidence type="ECO:0000256" key="1">
    <source>
        <dbReference type="SAM" id="Coils"/>
    </source>
</evidence>